<evidence type="ECO:0000256" key="5">
    <source>
        <dbReference type="ARBA" id="ARBA00023136"/>
    </source>
</evidence>
<feature type="transmembrane region" description="Helical" evidence="7">
    <location>
        <begin position="202"/>
        <end position="222"/>
    </location>
</feature>
<evidence type="ECO:0000256" key="4">
    <source>
        <dbReference type="ARBA" id="ARBA00022989"/>
    </source>
</evidence>
<feature type="transmembrane region" description="Helical" evidence="7">
    <location>
        <begin position="412"/>
        <end position="436"/>
    </location>
</feature>
<feature type="transmembrane region" description="Helical" evidence="7">
    <location>
        <begin position="324"/>
        <end position="344"/>
    </location>
</feature>
<feature type="transmembrane region" description="Helical" evidence="7">
    <location>
        <begin position="12"/>
        <end position="33"/>
    </location>
</feature>
<dbReference type="GO" id="GO:0016020">
    <property type="term" value="C:membrane"/>
    <property type="evidence" value="ECO:0007669"/>
    <property type="project" value="UniProtKB-SubCell"/>
</dbReference>
<comment type="subcellular location">
    <subcellularLocation>
        <location evidence="1">Membrane</location>
        <topology evidence="1">Multi-pass membrane protein</topology>
    </subcellularLocation>
</comment>
<dbReference type="SUPFAM" id="SSF103473">
    <property type="entry name" value="MFS general substrate transporter"/>
    <property type="match status" value="1"/>
</dbReference>
<dbReference type="PROSITE" id="PS50850">
    <property type="entry name" value="MFS"/>
    <property type="match status" value="1"/>
</dbReference>
<evidence type="ECO:0000313" key="9">
    <source>
        <dbReference type="Proteomes" id="UP000749559"/>
    </source>
</evidence>
<keyword evidence="2" id="KW-0813">Transport</keyword>
<feature type="transmembrane region" description="Helical" evidence="7">
    <location>
        <begin position="87"/>
        <end position="105"/>
    </location>
</feature>
<evidence type="ECO:0000256" key="7">
    <source>
        <dbReference type="SAM" id="Phobius"/>
    </source>
</evidence>
<organism evidence="8 9">
    <name type="scientific">Owenia fusiformis</name>
    <name type="common">Polychaete worm</name>
    <dbReference type="NCBI Taxonomy" id="6347"/>
    <lineage>
        <taxon>Eukaryota</taxon>
        <taxon>Metazoa</taxon>
        <taxon>Spiralia</taxon>
        <taxon>Lophotrochozoa</taxon>
        <taxon>Annelida</taxon>
        <taxon>Polychaeta</taxon>
        <taxon>Sedentaria</taxon>
        <taxon>Canalipalpata</taxon>
        <taxon>Sabellida</taxon>
        <taxon>Oweniida</taxon>
        <taxon>Oweniidae</taxon>
        <taxon>Owenia</taxon>
    </lineage>
</organism>
<keyword evidence="5 7" id="KW-0472">Membrane</keyword>
<sequence>MGLTVVQRYALRGWLAVIGGVLVHLTLGTLYTFGNMTPYITSYIRARSEPTGLRYSEGVWIFAISGGSQGAAMFLGGVFAKKIGPRLTTLLGAWIMSLGTLLTYFTIKSSFYVLLLTYGVMYGGGTGIAYANPLACGMKWLPNNKGLVNGIIVAGFGAGAFIFDQVQTAFINPGNLKPNITMYSNNEKYFGQPVVLDNIPPVFLLLGAIYAVMQLLGILLIAEPPKIQDENQKLLSSSKDDDDNCSHDNTYDITKQASSDEENHSIRADWETHITEIPSVHPRDVLKTRHFWTLWATFLVNGQGIVFFSSLYKAYGQTFIADDQFLALVGAFAAIFNGFGRIFWGHFADRFSYKSAMLIQTCSMFCLMMTLTACPYGGKPMFFIWVCLIFGTFSGNFALLPTATAKIFGPEYVAINYGLVFTAQAITGPIGAFLATALSDTIGWFGMFCIISAFTFLGFLLTITFNAKTNDGKDI</sequence>
<protein>
    <submittedName>
        <fullName evidence="8">Uncharacterized protein</fullName>
    </submittedName>
</protein>
<evidence type="ECO:0000313" key="8">
    <source>
        <dbReference type="EMBL" id="CAH1782091.1"/>
    </source>
</evidence>
<feature type="transmembrane region" description="Helical" evidence="7">
    <location>
        <begin position="382"/>
        <end position="400"/>
    </location>
</feature>
<dbReference type="CDD" id="cd17353">
    <property type="entry name" value="MFS_OFA_like"/>
    <property type="match status" value="1"/>
</dbReference>
<feature type="transmembrane region" description="Helical" evidence="7">
    <location>
        <begin position="59"/>
        <end position="80"/>
    </location>
</feature>
<accession>A0A8J1YCE7</accession>
<dbReference type="InterPro" id="IPR011701">
    <property type="entry name" value="MFS"/>
</dbReference>
<dbReference type="EMBL" id="CAIIXF020000004">
    <property type="protein sequence ID" value="CAH1782091.1"/>
    <property type="molecule type" value="Genomic_DNA"/>
</dbReference>
<dbReference type="AlphaFoldDB" id="A0A8J1YCE7"/>
<evidence type="ECO:0000256" key="2">
    <source>
        <dbReference type="ARBA" id="ARBA00022448"/>
    </source>
</evidence>
<feature type="region of interest" description="Disordered" evidence="6">
    <location>
        <begin position="233"/>
        <end position="262"/>
    </location>
</feature>
<keyword evidence="4 7" id="KW-1133">Transmembrane helix</keyword>
<dbReference type="PANTHER" id="PTHR43385">
    <property type="entry name" value="RIBOFLAVIN TRANSPORTER RIBJ"/>
    <property type="match status" value="1"/>
</dbReference>
<proteinExistence type="predicted"/>
<name>A0A8J1YCE7_OWEFU</name>
<dbReference type="Pfam" id="PF07690">
    <property type="entry name" value="MFS_1"/>
    <property type="match status" value="1"/>
</dbReference>
<feature type="transmembrane region" description="Helical" evidence="7">
    <location>
        <begin position="146"/>
        <end position="163"/>
    </location>
</feature>
<evidence type="ECO:0000256" key="6">
    <source>
        <dbReference type="SAM" id="MobiDB-lite"/>
    </source>
</evidence>
<keyword evidence="9" id="KW-1185">Reference proteome</keyword>
<gene>
    <name evidence="8" type="ORF">OFUS_LOCUS8571</name>
</gene>
<dbReference type="GO" id="GO:0022857">
    <property type="term" value="F:transmembrane transporter activity"/>
    <property type="evidence" value="ECO:0007669"/>
    <property type="project" value="InterPro"/>
</dbReference>
<dbReference type="InterPro" id="IPR036259">
    <property type="entry name" value="MFS_trans_sf"/>
</dbReference>
<dbReference type="InterPro" id="IPR020846">
    <property type="entry name" value="MFS_dom"/>
</dbReference>
<dbReference type="PANTHER" id="PTHR43385:SF1">
    <property type="entry name" value="RIBOFLAVIN TRANSPORTER RIBJ"/>
    <property type="match status" value="1"/>
</dbReference>
<evidence type="ECO:0000256" key="3">
    <source>
        <dbReference type="ARBA" id="ARBA00022692"/>
    </source>
</evidence>
<feature type="transmembrane region" description="Helical" evidence="7">
    <location>
        <begin position="111"/>
        <end position="134"/>
    </location>
</feature>
<reference evidence="8" key="1">
    <citation type="submission" date="2022-03" db="EMBL/GenBank/DDBJ databases">
        <authorList>
            <person name="Martin C."/>
        </authorList>
    </citation>
    <scope>NUCLEOTIDE SEQUENCE</scope>
</reference>
<comment type="caution">
    <text evidence="8">The sequence shown here is derived from an EMBL/GenBank/DDBJ whole genome shotgun (WGS) entry which is preliminary data.</text>
</comment>
<dbReference type="Gene3D" id="1.20.1250.20">
    <property type="entry name" value="MFS general substrate transporter like domains"/>
    <property type="match status" value="2"/>
</dbReference>
<feature type="transmembrane region" description="Helical" evidence="7">
    <location>
        <begin position="291"/>
        <end position="312"/>
    </location>
</feature>
<dbReference type="OrthoDB" id="410267at2759"/>
<keyword evidence="3 7" id="KW-0812">Transmembrane</keyword>
<evidence type="ECO:0000256" key="1">
    <source>
        <dbReference type="ARBA" id="ARBA00004141"/>
    </source>
</evidence>
<feature type="transmembrane region" description="Helical" evidence="7">
    <location>
        <begin position="356"/>
        <end position="376"/>
    </location>
</feature>
<dbReference type="Proteomes" id="UP000749559">
    <property type="component" value="Unassembled WGS sequence"/>
</dbReference>
<dbReference type="InterPro" id="IPR052983">
    <property type="entry name" value="MFS_Riboflavin_Transporter"/>
</dbReference>
<feature type="transmembrane region" description="Helical" evidence="7">
    <location>
        <begin position="442"/>
        <end position="465"/>
    </location>
</feature>